<sequence>MTDYLFDEIKNLFLTAAEEIDRGNAHKQVPILIKFLNLLEELAGEEGSFDQVTLAQDLEDFDADDFGPEDYLDQKEEDPGWIEGVLHRQLKGGILAGQEIYVPERSIREFGFEDGDLIRAKSQGIKHMGTKTREFYYFDLLAKGDPQESKRKEINFAQVLWNNELGQYYILGEEDGEKVEIPLKDEDVDSLYIQENDRIEYAYWQGEIFDGRVAWKYSLNGPVVEKPAQESRGQDGALDGMDVVLAVDLGREKPFREELNRLGANLVSLEDLNQAYRENRTLLADCALVLYDQVAPSHFERLRKKLQYDNIPTIYIGQLEAKDLYQVLVDNF</sequence>
<dbReference type="Proteomes" id="UP000377798">
    <property type="component" value="Unassembled WGS sequence"/>
</dbReference>
<evidence type="ECO:0000313" key="2">
    <source>
        <dbReference type="Proteomes" id="UP000377798"/>
    </source>
</evidence>
<dbReference type="AlphaFoldDB" id="A0A8H2QSM0"/>
<gene>
    <name evidence="1" type="ORF">NCTC13150_01634</name>
</gene>
<evidence type="ECO:0000313" key="1">
    <source>
        <dbReference type="EMBL" id="VFB17051.1"/>
    </source>
</evidence>
<proteinExistence type="predicted"/>
<keyword evidence="2" id="KW-1185">Reference proteome</keyword>
<accession>A0A8H2QSM0</accession>
<comment type="caution">
    <text evidence="1">The sequence shown here is derived from an EMBL/GenBank/DDBJ whole genome shotgun (WGS) entry which is preliminary data.</text>
</comment>
<name>A0A8H2QSM0_9FIRM</name>
<protein>
    <submittedName>
        <fullName evidence="1">Uncharacterized protein</fullName>
    </submittedName>
</protein>
<organism evidence="1 2">
    <name type="scientific">Urinicoccus massiliensis</name>
    <dbReference type="NCBI Taxonomy" id="1723382"/>
    <lineage>
        <taxon>Bacteria</taxon>
        <taxon>Bacillati</taxon>
        <taxon>Bacillota</taxon>
        <taxon>Tissierellia</taxon>
        <taxon>Tissierellales</taxon>
        <taxon>Peptoniphilaceae</taxon>
        <taxon>Urinicoccus</taxon>
    </lineage>
</organism>
<reference evidence="1 2" key="1">
    <citation type="submission" date="2019-02" db="EMBL/GenBank/DDBJ databases">
        <authorList>
            <consortium name="Pathogen Informatics"/>
        </authorList>
    </citation>
    <scope>NUCLEOTIDE SEQUENCE [LARGE SCALE GENOMIC DNA]</scope>
    <source>
        <strain evidence="1 2">3012STDY7089603</strain>
    </source>
</reference>
<dbReference type="RefSeq" id="WP_131749688.1">
    <property type="nucleotide sequence ID" value="NZ_CAACYI010000001.1"/>
</dbReference>
<dbReference type="EMBL" id="CAACYI010000001">
    <property type="protein sequence ID" value="VFB17051.1"/>
    <property type="molecule type" value="Genomic_DNA"/>
</dbReference>